<evidence type="ECO:0000313" key="3">
    <source>
        <dbReference type="Proteomes" id="UP001059934"/>
    </source>
</evidence>
<dbReference type="Gene3D" id="3.90.1200.10">
    <property type="match status" value="1"/>
</dbReference>
<evidence type="ECO:0000313" key="2">
    <source>
        <dbReference type="EMBL" id="UVW36382.1"/>
    </source>
</evidence>
<dbReference type="EMBL" id="CP103416">
    <property type="protein sequence ID" value="UVW36382.1"/>
    <property type="molecule type" value="Genomic_DNA"/>
</dbReference>
<accession>A0ABY5TRC1</accession>
<name>A0ABY5TRC1_9GAMM</name>
<gene>
    <name evidence="2" type="ORF">NYF23_13185</name>
</gene>
<protein>
    <submittedName>
        <fullName evidence="2">Phosphotransferase</fullName>
    </submittedName>
</protein>
<dbReference type="Pfam" id="PF01636">
    <property type="entry name" value="APH"/>
    <property type="match status" value="1"/>
</dbReference>
<evidence type="ECO:0000259" key="1">
    <source>
        <dbReference type="Pfam" id="PF01636"/>
    </source>
</evidence>
<dbReference type="Gene3D" id="3.30.200.20">
    <property type="entry name" value="Phosphorylase Kinase, domain 1"/>
    <property type="match status" value="1"/>
</dbReference>
<dbReference type="InterPro" id="IPR002575">
    <property type="entry name" value="Aminoglycoside_PTrfase"/>
</dbReference>
<feature type="domain" description="Aminoglycoside phosphotransferase" evidence="1">
    <location>
        <begin position="3"/>
        <end position="221"/>
    </location>
</feature>
<sequence length="344" mass="39081">MHPLAGDAGFRRYFRLAGQTSLIAVDSPPDKENNPAYIHVAMAFQRHGVSTPKILAVDFANGFFLLEDFGRQLLHPELLAGSVAEECSPARLSAANYYQQAESVLLDIQAVEPTPRVFPAYDAERLQLEMDLFADWFVGQLLGVQLDDQERAMLRELFSRLIESALEQPQVVVHRDYHSRNLMLLDDGALGVIDFQDAVVGPITYDLVSLLKDCYLRLPREQVISRALDYKKRLETGLFMVPVSDDQFMRWFDLIGLQRHIKVLGIFARLSLRDGKQAYLKDLPLVIRYALEAAQGCETAQGCEADRGDVAGQAFYSWFIERIEPLLPEQDWYSDWRSAGDNHR</sequence>
<dbReference type="InterPro" id="IPR011009">
    <property type="entry name" value="Kinase-like_dom_sf"/>
</dbReference>
<organism evidence="2 3">
    <name type="scientific">SAR92 clade bacterium H455</name>
    <dbReference type="NCBI Taxonomy" id="2974818"/>
    <lineage>
        <taxon>Bacteria</taxon>
        <taxon>Pseudomonadati</taxon>
        <taxon>Pseudomonadota</taxon>
        <taxon>Gammaproteobacteria</taxon>
        <taxon>Cellvibrionales</taxon>
        <taxon>Porticoccaceae</taxon>
        <taxon>SAR92 clade</taxon>
    </lineage>
</organism>
<proteinExistence type="predicted"/>
<keyword evidence="3" id="KW-1185">Reference proteome</keyword>
<reference evidence="2" key="1">
    <citation type="submission" date="2022-08" db="EMBL/GenBank/DDBJ databases">
        <title>Catabolic pathway analysis in culturable SAR92 clade bacteria reveals their overlooked roles in DMSP degradation in coastal seas.</title>
        <authorList>
            <person name="He X."/>
            <person name="Zhang X."/>
            <person name="Zhang Y."/>
        </authorList>
    </citation>
    <scope>NUCLEOTIDE SEQUENCE</scope>
    <source>
        <strain evidence="2">H455</strain>
    </source>
</reference>
<dbReference type="SUPFAM" id="SSF56112">
    <property type="entry name" value="Protein kinase-like (PK-like)"/>
    <property type="match status" value="1"/>
</dbReference>
<dbReference type="Proteomes" id="UP001059934">
    <property type="component" value="Chromosome"/>
</dbReference>